<dbReference type="PANTHER" id="PTHR31635">
    <property type="entry name" value="REVERSE TRANSCRIPTASE DOMAIN-CONTAINING PROTEIN-RELATED"/>
    <property type="match status" value="1"/>
</dbReference>
<comment type="caution">
    <text evidence="2">The sequence shown here is derived from an EMBL/GenBank/DDBJ whole genome shotgun (WGS) entry which is preliminary data.</text>
</comment>
<evidence type="ECO:0000259" key="1">
    <source>
        <dbReference type="Pfam" id="PF00078"/>
    </source>
</evidence>
<evidence type="ECO:0000313" key="3">
    <source>
        <dbReference type="Proteomes" id="UP001281410"/>
    </source>
</evidence>
<dbReference type="AlphaFoldDB" id="A0AAE0EAI3"/>
<organism evidence="2 3">
    <name type="scientific">Dipteronia sinensis</name>
    <dbReference type="NCBI Taxonomy" id="43782"/>
    <lineage>
        <taxon>Eukaryota</taxon>
        <taxon>Viridiplantae</taxon>
        <taxon>Streptophyta</taxon>
        <taxon>Embryophyta</taxon>
        <taxon>Tracheophyta</taxon>
        <taxon>Spermatophyta</taxon>
        <taxon>Magnoliopsida</taxon>
        <taxon>eudicotyledons</taxon>
        <taxon>Gunneridae</taxon>
        <taxon>Pentapetalae</taxon>
        <taxon>rosids</taxon>
        <taxon>malvids</taxon>
        <taxon>Sapindales</taxon>
        <taxon>Sapindaceae</taxon>
        <taxon>Hippocastanoideae</taxon>
        <taxon>Acereae</taxon>
        <taxon>Dipteronia</taxon>
    </lineage>
</organism>
<dbReference type="InterPro" id="IPR043502">
    <property type="entry name" value="DNA/RNA_pol_sf"/>
</dbReference>
<dbReference type="InterPro" id="IPR000477">
    <property type="entry name" value="RT_dom"/>
</dbReference>
<dbReference type="EMBL" id="JANJYJ010000003">
    <property type="protein sequence ID" value="KAK3221243.1"/>
    <property type="molecule type" value="Genomic_DNA"/>
</dbReference>
<protein>
    <recommendedName>
        <fullName evidence="1">Reverse transcriptase domain-containing protein</fullName>
    </recommendedName>
</protein>
<keyword evidence="3" id="KW-1185">Reference proteome</keyword>
<feature type="domain" description="Reverse transcriptase" evidence="1">
    <location>
        <begin position="2"/>
        <end position="162"/>
    </location>
</feature>
<reference evidence="2" key="1">
    <citation type="journal article" date="2023" name="Plant J.">
        <title>Genome sequences and population genomics provide insights into the demographic history, inbreeding, and mutation load of two 'living fossil' tree species of Dipteronia.</title>
        <authorList>
            <person name="Feng Y."/>
            <person name="Comes H.P."/>
            <person name="Chen J."/>
            <person name="Zhu S."/>
            <person name="Lu R."/>
            <person name="Zhang X."/>
            <person name="Li P."/>
            <person name="Qiu J."/>
            <person name="Olsen K.M."/>
            <person name="Qiu Y."/>
        </authorList>
    </citation>
    <scope>NUCLEOTIDE SEQUENCE</scope>
    <source>
        <strain evidence="2">NBL</strain>
    </source>
</reference>
<name>A0AAE0EAI3_9ROSI</name>
<dbReference type="PANTHER" id="PTHR31635:SF196">
    <property type="entry name" value="REVERSE TRANSCRIPTASE DOMAIN-CONTAINING PROTEIN-RELATED"/>
    <property type="match status" value="1"/>
</dbReference>
<dbReference type="Pfam" id="PF00078">
    <property type="entry name" value="RVT_1"/>
    <property type="match status" value="1"/>
</dbReference>
<dbReference type="SUPFAM" id="SSF56672">
    <property type="entry name" value="DNA/RNA polymerases"/>
    <property type="match status" value="1"/>
</dbReference>
<accession>A0AAE0EAI3</accession>
<proteinExistence type="predicted"/>
<evidence type="ECO:0000313" key="2">
    <source>
        <dbReference type="EMBL" id="KAK3221243.1"/>
    </source>
</evidence>
<dbReference type="Proteomes" id="UP001281410">
    <property type="component" value="Unassembled WGS sequence"/>
</dbReference>
<gene>
    <name evidence="2" type="ORF">Dsin_008268</name>
</gene>
<sequence length="352" mass="40901">MTQLRPISLCNTTYKIISEVVVQRLRYLMPNLISPNQVAFVPGRQIQDNIVVAQKVLRKFKTMKGRKGLFAWNIDLAKAYDRLQWSLVKNVIMEVDISGSLVELIMWCITSVQYKVILNGEMSEQFTPSCGIRQEDPLSPYLFVLCIEKLSHLITQKVHSGMWNLLSFLNELCLKLDKLNRNFLWGHIDNKKTVHLFSWDTVCLPKRNGDLGIKRMKYMNQALLAKAGWRLLHGDNAKLIVKGLKWRVDNDCQIRFWIDDWVPGIGVLKEYATIDLPDAFMFLIVDYYMTNEEWNIQQLSYILPRHIMHRIFSIYAGRGYSGPDRTIWKWTQGGDFTIKSAYEGQSEADCLP</sequence>